<reference evidence="2 3" key="1">
    <citation type="journal article" date="2015" name="Genome Biol. Evol.">
        <title>Phylogenomic analyses indicate that early fungi evolved digesting cell walls of algal ancestors of land plants.</title>
        <authorList>
            <person name="Chang Y."/>
            <person name="Wang S."/>
            <person name="Sekimoto S."/>
            <person name="Aerts A.L."/>
            <person name="Choi C."/>
            <person name="Clum A."/>
            <person name="LaButti K.M."/>
            <person name="Lindquist E.A."/>
            <person name="Yee Ngan C."/>
            <person name="Ohm R.A."/>
            <person name="Salamov A.A."/>
            <person name="Grigoriev I.V."/>
            <person name="Spatafora J.W."/>
            <person name="Berbee M.L."/>
        </authorList>
    </citation>
    <scope>NUCLEOTIDE SEQUENCE [LARGE SCALE GENOMIC DNA]</scope>
    <source>
        <strain evidence="2 3">JEL478</strain>
    </source>
</reference>
<sequence length="76" mass="7600">MFTPATPVDCCPLLIAAAADAAVCRCSARSPPRSLATSPTPAPTSPTSLSSASNLATSAARLIPSQTHPNCAFSLS</sequence>
<protein>
    <submittedName>
        <fullName evidence="2">Uncharacterized protein</fullName>
    </submittedName>
</protein>
<evidence type="ECO:0000256" key="1">
    <source>
        <dbReference type="SAM" id="MobiDB-lite"/>
    </source>
</evidence>
<feature type="region of interest" description="Disordered" evidence="1">
    <location>
        <begin position="29"/>
        <end position="53"/>
    </location>
</feature>
<evidence type="ECO:0000313" key="2">
    <source>
        <dbReference type="EMBL" id="KXS16994.1"/>
    </source>
</evidence>
<feature type="non-terminal residue" evidence="2">
    <location>
        <position position="76"/>
    </location>
</feature>
<dbReference type="EMBL" id="KQ965749">
    <property type="protein sequence ID" value="KXS16994.1"/>
    <property type="molecule type" value="Genomic_DNA"/>
</dbReference>
<evidence type="ECO:0000313" key="3">
    <source>
        <dbReference type="Proteomes" id="UP000070544"/>
    </source>
</evidence>
<proteinExistence type="predicted"/>
<accession>A0A139AKC2</accession>
<organism evidence="2 3">
    <name type="scientific">Gonapodya prolifera (strain JEL478)</name>
    <name type="common">Monoblepharis prolifera</name>
    <dbReference type="NCBI Taxonomy" id="1344416"/>
    <lineage>
        <taxon>Eukaryota</taxon>
        <taxon>Fungi</taxon>
        <taxon>Fungi incertae sedis</taxon>
        <taxon>Chytridiomycota</taxon>
        <taxon>Chytridiomycota incertae sedis</taxon>
        <taxon>Monoblepharidomycetes</taxon>
        <taxon>Monoblepharidales</taxon>
        <taxon>Gonapodyaceae</taxon>
        <taxon>Gonapodya</taxon>
    </lineage>
</organism>
<gene>
    <name evidence="2" type="ORF">M427DRAFT_55019</name>
</gene>
<keyword evidence="3" id="KW-1185">Reference proteome</keyword>
<dbReference type="Proteomes" id="UP000070544">
    <property type="component" value="Unassembled WGS sequence"/>
</dbReference>
<dbReference type="AlphaFoldDB" id="A0A139AKC2"/>
<name>A0A139AKC2_GONPJ</name>